<feature type="transmembrane region" description="Helical" evidence="2">
    <location>
        <begin position="144"/>
        <end position="166"/>
    </location>
</feature>
<sequence length="394" mass="44287">MKRFFAKIHLWLSIPVGLFLAIICLTGASLVFEQEITRALNGDLYQVEVPRDQSRLTPSQLEACIRKQTGDSLTLASLQYAGNPEEACLATFRQLPRKTLSIDPYTGEVKGWLKSYSFFQTMRKLHRWLLDAPAQKGASSTGKLIVGVSTLLMVFILISGMVIWVPRTRKALKNRLNVSVRKGWRRFWYDTHVALGFYSFLFLLVMALTGLTWSFRWYRTAAYSLFGGGQSAQAASPASASGHDSSGKKNQEGKERKRKQTNYIAWDQAWQELQISYPEYKSITLSNGTAQIAPDPSASMRRNDTAGFDPNSGEIIQVTHYKDLPRANKLKGWFYAFHTGSWGGTITKVLYFLAALIGGTLPLTGYWLWLKKKSSCRSGKRIPATDCPSALKIR</sequence>
<reference evidence="3 4" key="1">
    <citation type="submission" date="2018-08" db="EMBL/GenBank/DDBJ databases">
        <title>A genome reference for cultivated species of the human gut microbiota.</title>
        <authorList>
            <person name="Zou Y."/>
            <person name="Xue W."/>
            <person name="Luo G."/>
        </authorList>
    </citation>
    <scope>NUCLEOTIDE SEQUENCE [LARGE SCALE GENOMIC DNA]</scope>
    <source>
        <strain evidence="3 4">AM42-38</strain>
    </source>
</reference>
<feature type="region of interest" description="Disordered" evidence="1">
    <location>
        <begin position="236"/>
        <end position="258"/>
    </location>
</feature>
<keyword evidence="2" id="KW-1133">Transmembrane helix</keyword>
<name>A0A413T1E2_9BACT</name>
<keyword evidence="2" id="KW-0472">Membrane</keyword>
<accession>A0A413T1E2</accession>
<protein>
    <submittedName>
        <fullName evidence="3">PepSY domain-containing protein</fullName>
    </submittedName>
</protein>
<keyword evidence="2" id="KW-0812">Transmembrane</keyword>
<dbReference type="PANTHER" id="PTHR34219:SF3">
    <property type="entry name" value="BLL7967 PROTEIN"/>
    <property type="match status" value="1"/>
</dbReference>
<dbReference type="PANTHER" id="PTHR34219">
    <property type="entry name" value="IRON-REGULATED INNER MEMBRANE PROTEIN-RELATED"/>
    <property type="match status" value="1"/>
</dbReference>
<dbReference type="AlphaFoldDB" id="A0A413T1E2"/>
<organism evidence="3 4">
    <name type="scientific">Phocaeicola coprophilus</name>
    <dbReference type="NCBI Taxonomy" id="387090"/>
    <lineage>
        <taxon>Bacteria</taxon>
        <taxon>Pseudomonadati</taxon>
        <taxon>Bacteroidota</taxon>
        <taxon>Bacteroidia</taxon>
        <taxon>Bacteroidales</taxon>
        <taxon>Bacteroidaceae</taxon>
        <taxon>Phocaeicola</taxon>
    </lineage>
</organism>
<feature type="transmembrane region" description="Helical" evidence="2">
    <location>
        <begin position="12"/>
        <end position="32"/>
    </location>
</feature>
<evidence type="ECO:0000256" key="2">
    <source>
        <dbReference type="SAM" id="Phobius"/>
    </source>
</evidence>
<feature type="transmembrane region" description="Helical" evidence="2">
    <location>
        <begin position="187"/>
        <end position="208"/>
    </location>
</feature>
<dbReference type="Proteomes" id="UP000283855">
    <property type="component" value="Unassembled WGS sequence"/>
</dbReference>
<comment type="caution">
    <text evidence="3">The sequence shown here is derived from an EMBL/GenBank/DDBJ whole genome shotgun (WGS) entry which is preliminary data.</text>
</comment>
<dbReference type="EMBL" id="QSFT01000009">
    <property type="protein sequence ID" value="RHA76676.1"/>
    <property type="molecule type" value="Genomic_DNA"/>
</dbReference>
<proteinExistence type="predicted"/>
<evidence type="ECO:0000256" key="1">
    <source>
        <dbReference type="SAM" id="MobiDB-lite"/>
    </source>
</evidence>
<gene>
    <name evidence="3" type="ORF">DW921_05700</name>
</gene>
<feature type="transmembrane region" description="Helical" evidence="2">
    <location>
        <begin position="349"/>
        <end position="370"/>
    </location>
</feature>
<dbReference type="RefSeq" id="WP_118400184.1">
    <property type="nucleotide sequence ID" value="NZ_CABJGD010000009.1"/>
</dbReference>
<dbReference type="InterPro" id="IPR005625">
    <property type="entry name" value="PepSY-ass_TM"/>
</dbReference>
<evidence type="ECO:0000313" key="4">
    <source>
        <dbReference type="Proteomes" id="UP000283855"/>
    </source>
</evidence>
<evidence type="ECO:0000313" key="3">
    <source>
        <dbReference type="EMBL" id="RHA76676.1"/>
    </source>
</evidence>
<feature type="compositionally biased region" description="Basic and acidic residues" evidence="1">
    <location>
        <begin position="245"/>
        <end position="255"/>
    </location>
</feature>
<dbReference type="Pfam" id="PF03929">
    <property type="entry name" value="PepSY_TM"/>
    <property type="match status" value="1"/>
</dbReference>